<reference evidence="4 5" key="1">
    <citation type="journal article" date="2018" name="Evol. Lett.">
        <title>Horizontal gene cluster transfer increased hallucinogenic mushroom diversity.</title>
        <authorList>
            <person name="Reynolds H.T."/>
            <person name="Vijayakumar V."/>
            <person name="Gluck-Thaler E."/>
            <person name="Korotkin H.B."/>
            <person name="Matheny P.B."/>
            <person name="Slot J.C."/>
        </authorList>
    </citation>
    <scope>NUCLEOTIDE SEQUENCE [LARGE SCALE GENOMIC DNA]</scope>
    <source>
        <strain evidence="4 5">2629</strain>
    </source>
</reference>
<dbReference type="STRING" id="181874.A0A409Y9E0"/>
<dbReference type="GO" id="GO:0007017">
    <property type="term" value="P:microtubule-based process"/>
    <property type="evidence" value="ECO:0007669"/>
    <property type="project" value="InterPro"/>
</dbReference>
<dbReference type="GO" id="GO:0005869">
    <property type="term" value="C:dynactin complex"/>
    <property type="evidence" value="ECO:0007669"/>
    <property type="project" value="InterPro"/>
</dbReference>
<evidence type="ECO:0000256" key="3">
    <source>
        <dbReference type="SAM" id="MobiDB-lite"/>
    </source>
</evidence>
<dbReference type="FunCoup" id="A0A409Y9E0">
    <property type="interactions" value="17"/>
</dbReference>
<comment type="caution">
    <text evidence="4">The sequence shown here is derived from an EMBL/GenBank/DDBJ whole genome shotgun (WGS) entry which is preliminary data.</text>
</comment>
<proteinExistence type="predicted"/>
<dbReference type="InParanoid" id="A0A409Y9E0"/>
<evidence type="ECO:0000313" key="5">
    <source>
        <dbReference type="Proteomes" id="UP000284842"/>
    </source>
</evidence>
<gene>
    <name evidence="4" type="ORF">CVT24_009689</name>
</gene>
<feature type="region of interest" description="Disordered" evidence="3">
    <location>
        <begin position="405"/>
        <end position="428"/>
    </location>
</feature>
<organism evidence="4 5">
    <name type="scientific">Panaeolus cyanescens</name>
    <dbReference type="NCBI Taxonomy" id="181874"/>
    <lineage>
        <taxon>Eukaryota</taxon>
        <taxon>Fungi</taxon>
        <taxon>Dikarya</taxon>
        <taxon>Basidiomycota</taxon>
        <taxon>Agaricomycotina</taxon>
        <taxon>Agaricomycetes</taxon>
        <taxon>Agaricomycetidae</taxon>
        <taxon>Agaricales</taxon>
        <taxon>Agaricineae</taxon>
        <taxon>Galeropsidaceae</taxon>
        <taxon>Panaeolus</taxon>
    </lineage>
</organism>
<evidence type="ECO:0000313" key="4">
    <source>
        <dbReference type="EMBL" id="PPQ99706.1"/>
    </source>
</evidence>
<feature type="region of interest" description="Disordered" evidence="3">
    <location>
        <begin position="182"/>
        <end position="209"/>
    </location>
</feature>
<feature type="region of interest" description="Disordered" evidence="3">
    <location>
        <begin position="285"/>
        <end position="306"/>
    </location>
</feature>
<name>A0A409Y9E0_9AGAR</name>
<comment type="subcellular location">
    <subcellularLocation>
        <location evidence="1">Cytoplasm</location>
    </subcellularLocation>
</comment>
<dbReference type="AlphaFoldDB" id="A0A409Y9E0"/>
<keyword evidence="2" id="KW-0963">Cytoplasm</keyword>
<dbReference type="EMBL" id="NHTK01001348">
    <property type="protein sequence ID" value="PPQ99706.1"/>
    <property type="molecule type" value="Genomic_DNA"/>
</dbReference>
<dbReference type="PANTHER" id="PTHR15346">
    <property type="entry name" value="DYNACTIN SUBUNIT"/>
    <property type="match status" value="1"/>
</dbReference>
<evidence type="ECO:0008006" key="6">
    <source>
        <dbReference type="Google" id="ProtNLM"/>
    </source>
</evidence>
<dbReference type="Pfam" id="PF04912">
    <property type="entry name" value="Dynamitin"/>
    <property type="match status" value="1"/>
</dbReference>
<feature type="compositionally biased region" description="Polar residues" evidence="3">
    <location>
        <begin position="285"/>
        <end position="298"/>
    </location>
</feature>
<feature type="region of interest" description="Disordered" evidence="3">
    <location>
        <begin position="1"/>
        <end position="151"/>
    </location>
</feature>
<feature type="compositionally biased region" description="Basic and acidic residues" evidence="3">
    <location>
        <begin position="49"/>
        <end position="59"/>
    </location>
</feature>
<sequence length="428" mass="47339">MSVNKYADLPDIDTAPDIYETEDPVPSNPTAAGASDDEDSIMPSKTLKQRQETSGREELDYSNLIGTEEASKKFRKAEKKRGRKTLYTYPPSPDSPGSPVDPSSISRSVPLSHRLRALQSELTALEQELADPTNPALQRERDEENVDTGELFRGVVDVRSRLDKIRKGKEGRAKLVETVLETKVPSNPESSEKRVEPPPPTNAEPSKTELHTMVDLDSRLGALENLVGSSSTALDETSLLPSPLLPLINRLNSQLAILTQPRHIDSISRRLKLLISDLDRASAAQVQAQRKNPSQPSAATPMPNPQEQLLPMLTRLGPLLPHIPHILTRLRTLSTLHANASEFQTAIQDLEEEQKKLRSTLVELDTAVKAVEGSLSDNREVVKENVAGLENRVNSLLERLEDLRHNHEDLEDDDSEDDTENPSISSST</sequence>
<feature type="compositionally biased region" description="Low complexity" evidence="3">
    <location>
        <begin position="97"/>
        <end position="106"/>
    </location>
</feature>
<evidence type="ECO:0000256" key="2">
    <source>
        <dbReference type="ARBA" id="ARBA00022490"/>
    </source>
</evidence>
<dbReference type="OrthoDB" id="4977at2759"/>
<protein>
    <recommendedName>
        <fullName evidence="6">Dynamitin</fullName>
    </recommendedName>
</protein>
<accession>A0A409Y9E0</accession>
<evidence type="ECO:0000256" key="1">
    <source>
        <dbReference type="ARBA" id="ARBA00004496"/>
    </source>
</evidence>
<keyword evidence="5" id="KW-1185">Reference proteome</keyword>
<dbReference type="InterPro" id="IPR028133">
    <property type="entry name" value="Dynamitin"/>
</dbReference>
<dbReference type="GO" id="GO:0005737">
    <property type="term" value="C:cytoplasm"/>
    <property type="evidence" value="ECO:0007669"/>
    <property type="project" value="UniProtKB-SubCell"/>
</dbReference>
<feature type="compositionally biased region" description="Acidic residues" evidence="3">
    <location>
        <begin position="409"/>
        <end position="420"/>
    </location>
</feature>
<feature type="compositionally biased region" description="Basic residues" evidence="3">
    <location>
        <begin position="73"/>
        <end position="84"/>
    </location>
</feature>
<dbReference type="Proteomes" id="UP000284842">
    <property type="component" value="Unassembled WGS sequence"/>
</dbReference>